<dbReference type="PRINTS" id="PR00759">
    <property type="entry name" value="BASICPTASE"/>
</dbReference>
<evidence type="ECO:0000256" key="5">
    <source>
        <dbReference type="ARBA" id="ARBA00023157"/>
    </source>
</evidence>
<keyword evidence="3" id="KW-0677">Repeat</keyword>
<dbReference type="CDD" id="cd00109">
    <property type="entry name" value="Kunitz-type"/>
    <property type="match status" value="1"/>
</dbReference>
<dbReference type="Gene3D" id="4.10.410.10">
    <property type="entry name" value="Pancreatic trypsin inhibitor Kunitz domain"/>
    <property type="match status" value="1"/>
</dbReference>
<proteinExistence type="predicted"/>
<dbReference type="Pfam" id="PF00014">
    <property type="entry name" value="Kunitz_BPTI"/>
    <property type="match status" value="1"/>
</dbReference>
<keyword evidence="5" id="KW-1015">Disulfide bond</keyword>
<dbReference type="PROSITE" id="PS50279">
    <property type="entry name" value="BPTI_KUNITZ_2"/>
    <property type="match status" value="1"/>
</dbReference>
<comment type="caution">
    <text evidence="7">The sequence shown here is derived from an EMBL/GenBank/DDBJ whole genome shotgun (WGS) entry which is preliminary data.</text>
</comment>
<dbReference type="FunFam" id="4.10.410.10:FF:000021">
    <property type="entry name" value="Serine protease inhibitor, putative"/>
    <property type="match status" value="1"/>
</dbReference>
<keyword evidence="1" id="KW-0646">Protease inhibitor</keyword>
<dbReference type="PANTHER" id="PTHR10083:SF374">
    <property type="entry name" value="BPTI_KUNITZ INHIBITOR DOMAIN-CONTAINING PROTEIN"/>
    <property type="match status" value="1"/>
</dbReference>
<reference evidence="7 8" key="1">
    <citation type="submission" date="2024-04" db="EMBL/GenBank/DDBJ databases">
        <authorList>
            <person name="Rising A."/>
            <person name="Reimegard J."/>
            <person name="Sonavane S."/>
            <person name="Akerstrom W."/>
            <person name="Nylinder S."/>
            <person name="Hedman E."/>
            <person name="Kallberg Y."/>
        </authorList>
    </citation>
    <scope>NUCLEOTIDE SEQUENCE [LARGE SCALE GENOMIC DNA]</scope>
</reference>
<keyword evidence="2" id="KW-0732">Signal</keyword>
<dbReference type="InterPro" id="IPR050098">
    <property type="entry name" value="TFPI/VKTCI-like"/>
</dbReference>
<dbReference type="InterPro" id="IPR020901">
    <property type="entry name" value="Prtase_inh_Kunz-CS"/>
</dbReference>
<evidence type="ECO:0000313" key="7">
    <source>
        <dbReference type="EMBL" id="CAL1266716.1"/>
    </source>
</evidence>
<keyword evidence="8" id="KW-1185">Reference proteome</keyword>
<evidence type="ECO:0000256" key="4">
    <source>
        <dbReference type="ARBA" id="ARBA00022900"/>
    </source>
</evidence>
<evidence type="ECO:0000256" key="2">
    <source>
        <dbReference type="ARBA" id="ARBA00022729"/>
    </source>
</evidence>
<evidence type="ECO:0000313" key="8">
    <source>
        <dbReference type="Proteomes" id="UP001497382"/>
    </source>
</evidence>
<gene>
    <name evidence="7" type="ORF">LARSCL_LOCUS3250</name>
</gene>
<dbReference type="InterPro" id="IPR002223">
    <property type="entry name" value="Kunitz_BPTI"/>
</dbReference>
<sequence length="91" mass="10109">HCVTVLSYSFSAPAPASNPDCQQPKEVGPCRAIMPRFFFNQESRQCEQFNYGGCRGNKNNFKTKEDCESKCGSGKEMASCASENTLMIKQN</sequence>
<dbReference type="PANTHER" id="PTHR10083">
    <property type="entry name" value="KUNITZ-TYPE PROTEASE INHIBITOR-RELATED"/>
    <property type="match status" value="1"/>
</dbReference>
<dbReference type="GO" id="GO:0005615">
    <property type="term" value="C:extracellular space"/>
    <property type="evidence" value="ECO:0007669"/>
    <property type="project" value="TreeGrafter"/>
</dbReference>
<dbReference type="EMBL" id="CAXIEN010000024">
    <property type="protein sequence ID" value="CAL1266716.1"/>
    <property type="molecule type" value="Genomic_DNA"/>
</dbReference>
<feature type="non-terminal residue" evidence="7">
    <location>
        <position position="1"/>
    </location>
</feature>
<evidence type="ECO:0000256" key="1">
    <source>
        <dbReference type="ARBA" id="ARBA00022690"/>
    </source>
</evidence>
<name>A0AAV1Z5D5_9ARAC</name>
<dbReference type="Proteomes" id="UP001497382">
    <property type="component" value="Unassembled WGS sequence"/>
</dbReference>
<evidence type="ECO:0000259" key="6">
    <source>
        <dbReference type="PROSITE" id="PS50279"/>
    </source>
</evidence>
<feature type="domain" description="BPTI/Kunitz inhibitor" evidence="6">
    <location>
        <begin position="21"/>
        <end position="71"/>
    </location>
</feature>
<protein>
    <recommendedName>
        <fullName evidence="6">BPTI/Kunitz inhibitor domain-containing protein</fullName>
    </recommendedName>
</protein>
<dbReference type="InterPro" id="IPR036880">
    <property type="entry name" value="Kunitz_BPTI_sf"/>
</dbReference>
<dbReference type="PROSITE" id="PS00280">
    <property type="entry name" value="BPTI_KUNITZ_1"/>
    <property type="match status" value="1"/>
</dbReference>
<dbReference type="GO" id="GO:0004867">
    <property type="term" value="F:serine-type endopeptidase inhibitor activity"/>
    <property type="evidence" value="ECO:0007669"/>
    <property type="project" value="UniProtKB-KW"/>
</dbReference>
<keyword evidence="4" id="KW-0722">Serine protease inhibitor</keyword>
<organism evidence="7 8">
    <name type="scientific">Larinioides sclopetarius</name>
    <dbReference type="NCBI Taxonomy" id="280406"/>
    <lineage>
        <taxon>Eukaryota</taxon>
        <taxon>Metazoa</taxon>
        <taxon>Ecdysozoa</taxon>
        <taxon>Arthropoda</taxon>
        <taxon>Chelicerata</taxon>
        <taxon>Arachnida</taxon>
        <taxon>Araneae</taxon>
        <taxon>Araneomorphae</taxon>
        <taxon>Entelegynae</taxon>
        <taxon>Araneoidea</taxon>
        <taxon>Araneidae</taxon>
        <taxon>Larinioides</taxon>
    </lineage>
</organism>
<dbReference type="SUPFAM" id="SSF57362">
    <property type="entry name" value="BPTI-like"/>
    <property type="match status" value="1"/>
</dbReference>
<dbReference type="SMART" id="SM00131">
    <property type="entry name" value="KU"/>
    <property type="match status" value="1"/>
</dbReference>
<evidence type="ECO:0000256" key="3">
    <source>
        <dbReference type="ARBA" id="ARBA00022737"/>
    </source>
</evidence>
<accession>A0AAV1Z5D5</accession>
<dbReference type="AlphaFoldDB" id="A0AAV1Z5D5"/>